<sequence>MSHQRKSFVLDNLRRQALSSSNKGANPEQWATQMMDLADSCLTSGTKERACINFILNSPNSFGFDPKLHPWLAPTLSKAVRQELNIKPYHCNFIFPELQVDLSGIATSGFSAVFTETCNKIGSDFTSHILANTLGESAADSWILQFPALEEVDQTCP</sequence>
<dbReference type="Proteomes" id="UP001165085">
    <property type="component" value="Unassembled WGS sequence"/>
</dbReference>
<comment type="caution">
    <text evidence="1">The sequence shown here is derived from an EMBL/GenBank/DDBJ whole genome shotgun (WGS) entry which is preliminary data.</text>
</comment>
<accession>A0A9W7A817</accession>
<organism evidence="1 2">
    <name type="scientific">Triparma strigata</name>
    <dbReference type="NCBI Taxonomy" id="1606541"/>
    <lineage>
        <taxon>Eukaryota</taxon>
        <taxon>Sar</taxon>
        <taxon>Stramenopiles</taxon>
        <taxon>Ochrophyta</taxon>
        <taxon>Bolidophyceae</taxon>
        <taxon>Parmales</taxon>
        <taxon>Triparmaceae</taxon>
        <taxon>Triparma</taxon>
    </lineage>
</organism>
<keyword evidence="2" id="KW-1185">Reference proteome</keyword>
<dbReference type="AlphaFoldDB" id="A0A9W7A817"/>
<proteinExistence type="predicted"/>
<dbReference type="EMBL" id="BRXY01000096">
    <property type="protein sequence ID" value="GMH64612.1"/>
    <property type="molecule type" value="Genomic_DNA"/>
</dbReference>
<evidence type="ECO:0000313" key="1">
    <source>
        <dbReference type="EMBL" id="GMH64612.1"/>
    </source>
</evidence>
<name>A0A9W7A817_9STRA</name>
<gene>
    <name evidence="1" type="ORF">TrST_g10091</name>
</gene>
<reference evidence="2" key="1">
    <citation type="journal article" date="2023" name="Commun. Biol.">
        <title>Genome analysis of Parmales, the sister group of diatoms, reveals the evolutionary specialization of diatoms from phago-mixotrophs to photoautotrophs.</title>
        <authorList>
            <person name="Ban H."/>
            <person name="Sato S."/>
            <person name="Yoshikawa S."/>
            <person name="Yamada K."/>
            <person name="Nakamura Y."/>
            <person name="Ichinomiya M."/>
            <person name="Sato N."/>
            <person name="Blanc-Mathieu R."/>
            <person name="Endo H."/>
            <person name="Kuwata A."/>
            <person name="Ogata H."/>
        </authorList>
    </citation>
    <scope>NUCLEOTIDE SEQUENCE [LARGE SCALE GENOMIC DNA]</scope>
    <source>
        <strain evidence="2">NIES 3701</strain>
    </source>
</reference>
<evidence type="ECO:0000313" key="2">
    <source>
        <dbReference type="Proteomes" id="UP001165085"/>
    </source>
</evidence>
<protein>
    <submittedName>
        <fullName evidence="1">Uncharacterized protein</fullName>
    </submittedName>
</protein>